<evidence type="ECO:0000313" key="1">
    <source>
        <dbReference type="EMBL" id="WAR00105.1"/>
    </source>
</evidence>
<dbReference type="EMBL" id="CP111014">
    <property type="protein sequence ID" value="WAR00105.1"/>
    <property type="molecule type" value="Genomic_DNA"/>
</dbReference>
<keyword evidence="2" id="KW-1185">Reference proteome</keyword>
<evidence type="ECO:0000313" key="2">
    <source>
        <dbReference type="Proteomes" id="UP001164746"/>
    </source>
</evidence>
<organism evidence="1 2">
    <name type="scientific">Mya arenaria</name>
    <name type="common">Soft-shell clam</name>
    <dbReference type="NCBI Taxonomy" id="6604"/>
    <lineage>
        <taxon>Eukaryota</taxon>
        <taxon>Metazoa</taxon>
        <taxon>Spiralia</taxon>
        <taxon>Lophotrochozoa</taxon>
        <taxon>Mollusca</taxon>
        <taxon>Bivalvia</taxon>
        <taxon>Autobranchia</taxon>
        <taxon>Heteroconchia</taxon>
        <taxon>Euheterodonta</taxon>
        <taxon>Imparidentia</taxon>
        <taxon>Neoheterodontei</taxon>
        <taxon>Myida</taxon>
        <taxon>Myoidea</taxon>
        <taxon>Myidae</taxon>
        <taxon>Mya</taxon>
    </lineage>
</organism>
<feature type="non-terminal residue" evidence="1">
    <location>
        <position position="1"/>
    </location>
</feature>
<dbReference type="Proteomes" id="UP001164746">
    <property type="component" value="Chromosome 3"/>
</dbReference>
<protein>
    <submittedName>
        <fullName evidence="1">Uncharacterized protein</fullName>
    </submittedName>
</protein>
<reference evidence="1" key="1">
    <citation type="submission" date="2022-11" db="EMBL/GenBank/DDBJ databases">
        <title>Centuries of genome instability and evolution in soft-shell clam transmissible cancer (bioRxiv).</title>
        <authorList>
            <person name="Hart S.F.M."/>
            <person name="Yonemitsu M.A."/>
            <person name="Giersch R.M."/>
            <person name="Beal B.F."/>
            <person name="Arriagada G."/>
            <person name="Davis B.W."/>
            <person name="Ostrander E.A."/>
            <person name="Goff S.P."/>
            <person name="Metzger M.J."/>
        </authorList>
    </citation>
    <scope>NUCLEOTIDE SEQUENCE</scope>
    <source>
        <strain evidence="1">MELC-2E11</strain>
        <tissue evidence="1">Siphon/mantle</tissue>
    </source>
</reference>
<gene>
    <name evidence="1" type="ORF">MAR_024477</name>
</gene>
<proteinExistence type="predicted"/>
<sequence>MDAMENRPVNGIDNDGVGGAETEYRHRGLEDPDVCITVSGIDGEELISKANDLIKALGNDVHSRVRVTDATRLSFRDVDEKVLVLRNKYVLKDIVQYKQVFIKSSKSDTERLIELNARTILPFRKETTSGWTRTAASAHVITTATRTTPIHRISNRNPPAPPCSLRWHTLTCVDEHIATVLYNIIGINGYNWYGFSRADIHINAPKASGCVGVLVKSNFFSQIDRCRFCCICMEILVMLNRVMPINFHKYIVLVIVM</sequence>
<name>A0ABY7DRU0_MYAAR</name>
<accession>A0ABY7DRU0</accession>